<gene>
    <name evidence="2" type="ORF">E2C01_090282</name>
</gene>
<name>A0A5B7JLE8_PORTR</name>
<sequence>MCPSIKEFKHSKPFSVSSPQKQHSAEPPEIAGILNPPLLDTPLLSIPRQPQPFMSTSNPSP</sequence>
<dbReference type="EMBL" id="VSRR010100972">
    <property type="protein sequence ID" value="MPC95086.1"/>
    <property type="molecule type" value="Genomic_DNA"/>
</dbReference>
<organism evidence="2 3">
    <name type="scientific">Portunus trituberculatus</name>
    <name type="common">Swimming crab</name>
    <name type="synonym">Neptunus trituberculatus</name>
    <dbReference type="NCBI Taxonomy" id="210409"/>
    <lineage>
        <taxon>Eukaryota</taxon>
        <taxon>Metazoa</taxon>
        <taxon>Ecdysozoa</taxon>
        <taxon>Arthropoda</taxon>
        <taxon>Crustacea</taxon>
        <taxon>Multicrustacea</taxon>
        <taxon>Malacostraca</taxon>
        <taxon>Eumalacostraca</taxon>
        <taxon>Eucarida</taxon>
        <taxon>Decapoda</taxon>
        <taxon>Pleocyemata</taxon>
        <taxon>Brachyura</taxon>
        <taxon>Eubrachyura</taxon>
        <taxon>Portunoidea</taxon>
        <taxon>Portunidae</taxon>
        <taxon>Portuninae</taxon>
        <taxon>Portunus</taxon>
    </lineage>
</organism>
<dbReference type="AlphaFoldDB" id="A0A5B7JLE8"/>
<protein>
    <submittedName>
        <fullName evidence="2">Uncharacterized protein</fullName>
    </submittedName>
</protein>
<evidence type="ECO:0000256" key="1">
    <source>
        <dbReference type="SAM" id="MobiDB-lite"/>
    </source>
</evidence>
<feature type="region of interest" description="Disordered" evidence="1">
    <location>
        <begin position="1"/>
        <end position="61"/>
    </location>
</feature>
<feature type="compositionally biased region" description="Polar residues" evidence="1">
    <location>
        <begin position="52"/>
        <end position="61"/>
    </location>
</feature>
<keyword evidence="3" id="KW-1185">Reference proteome</keyword>
<proteinExistence type="predicted"/>
<reference evidence="2 3" key="1">
    <citation type="submission" date="2019-05" db="EMBL/GenBank/DDBJ databases">
        <title>Another draft genome of Portunus trituberculatus and its Hox gene families provides insights of decapod evolution.</title>
        <authorList>
            <person name="Jeong J.-H."/>
            <person name="Song I."/>
            <person name="Kim S."/>
            <person name="Choi T."/>
            <person name="Kim D."/>
            <person name="Ryu S."/>
            <person name="Kim W."/>
        </authorList>
    </citation>
    <scope>NUCLEOTIDE SEQUENCE [LARGE SCALE GENOMIC DNA]</scope>
    <source>
        <tissue evidence="2">Muscle</tissue>
    </source>
</reference>
<evidence type="ECO:0000313" key="2">
    <source>
        <dbReference type="EMBL" id="MPC95086.1"/>
    </source>
</evidence>
<feature type="compositionally biased region" description="Basic and acidic residues" evidence="1">
    <location>
        <begin position="1"/>
        <end position="10"/>
    </location>
</feature>
<dbReference type="Proteomes" id="UP000324222">
    <property type="component" value="Unassembled WGS sequence"/>
</dbReference>
<evidence type="ECO:0000313" key="3">
    <source>
        <dbReference type="Proteomes" id="UP000324222"/>
    </source>
</evidence>
<comment type="caution">
    <text evidence="2">The sequence shown here is derived from an EMBL/GenBank/DDBJ whole genome shotgun (WGS) entry which is preliminary data.</text>
</comment>
<accession>A0A5B7JLE8</accession>